<evidence type="ECO:0000313" key="2">
    <source>
        <dbReference type="EMBL" id="GAA6194629.1"/>
    </source>
</evidence>
<sequence>MQITGVQDVTDLRSHRAPVHGLNDFGIGERKQQVLHIGGTFAAARHMNDQRMHGLHLPQKGALEKRSDCQAGLRVDAPGGGEWRGGPCKQKGPGAVLRGLS</sequence>
<evidence type="ECO:0000313" key="3">
    <source>
        <dbReference type="Proteomes" id="UP001441944"/>
    </source>
</evidence>
<feature type="region of interest" description="Disordered" evidence="1">
    <location>
        <begin position="72"/>
        <end position="101"/>
    </location>
</feature>
<reference evidence="2 3" key="1">
    <citation type="submission" date="2024-04" db="EMBL/GenBank/DDBJ databases">
        <title>Draft genome sequence of Pseudophaeobacter arcticus NBRC 116598.</title>
        <authorList>
            <person name="Miyakawa T."/>
            <person name="Kusuya Y."/>
            <person name="Miura T."/>
        </authorList>
    </citation>
    <scope>NUCLEOTIDE SEQUENCE [LARGE SCALE GENOMIC DNA]</scope>
    <source>
        <strain evidence="2 3">SU-CL00105</strain>
    </source>
</reference>
<name>A0ABQ0AFH5_9RHOB</name>
<accession>A0ABQ0AFH5</accession>
<gene>
    <name evidence="2" type="ORF">NBRC116598_00730</name>
</gene>
<dbReference type="Proteomes" id="UP001441944">
    <property type="component" value="Unassembled WGS sequence"/>
</dbReference>
<proteinExistence type="predicted"/>
<evidence type="ECO:0000256" key="1">
    <source>
        <dbReference type="SAM" id="MobiDB-lite"/>
    </source>
</evidence>
<dbReference type="EMBL" id="BAABWU010000001">
    <property type="protein sequence ID" value="GAA6194629.1"/>
    <property type="molecule type" value="Genomic_DNA"/>
</dbReference>
<keyword evidence="3" id="KW-1185">Reference proteome</keyword>
<comment type="caution">
    <text evidence="2">The sequence shown here is derived from an EMBL/GenBank/DDBJ whole genome shotgun (WGS) entry which is preliminary data.</text>
</comment>
<organism evidence="2 3">
    <name type="scientific">Pseudophaeobacter arcticus</name>
    <dbReference type="NCBI Taxonomy" id="385492"/>
    <lineage>
        <taxon>Bacteria</taxon>
        <taxon>Pseudomonadati</taxon>
        <taxon>Pseudomonadota</taxon>
        <taxon>Alphaproteobacteria</taxon>
        <taxon>Rhodobacterales</taxon>
        <taxon>Paracoccaceae</taxon>
        <taxon>Pseudophaeobacter</taxon>
    </lineage>
</organism>
<protein>
    <submittedName>
        <fullName evidence="2">Uncharacterized protein</fullName>
    </submittedName>
</protein>